<dbReference type="MEROPS" id="C26.955"/>
<dbReference type="PRINTS" id="PR00099">
    <property type="entry name" value="CPSGATASE"/>
</dbReference>
<dbReference type="InterPro" id="IPR029062">
    <property type="entry name" value="Class_I_gatase-like"/>
</dbReference>
<dbReference type="Gene3D" id="3.40.50.880">
    <property type="match status" value="1"/>
</dbReference>
<dbReference type="Proteomes" id="UP000001681">
    <property type="component" value="Chromosome"/>
</dbReference>
<name>B1YLS0_EXIS2</name>
<dbReference type="SUPFAM" id="SSF52317">
    <property type="entry name" value="Class I glutamine amidotransferase-like"/>
    <property type="match status" value="1"/>
</dbReference>
<reference evidence="3 4" key="2">
    <citation type="journal article" date="2008" name="BMC Genomics">
        <title>Architecture of thermal adaptation in an Exiguobacterium sibiricum strain isolated from 3 million year old permafrost: a genome and transcriptome approach.</title>
        <authorList>
            <person name="Rodrigues D.F."/>
            <person name="Ivanova N."/>
            <person name="He Z."/>
            <person name="Huebner M."/>
            <person name="Zhou J."/>
            <person name="Tiedje J.M."/>
        </authorList>
    </citation>
    <scope>NUCLEOTIDE SEQUENCE [LARGE SCALE GENOMIC DNA]</scope>
    <source>
        <strain evidence="4">DSM 17290 / CIP 109462 / JCM 13490 / 255-15</strain>
    </source>
</reference>
<dbReference type="InterPro" id="IPR017926">
    <property type="entry name" value="GATASE"/>
</dbReference>
<gene>
    <name evidence="3" type="ordered locus">Exig_0923</name>
</gene>
<evidence type="ECO:0000313" key="3">
    <source>
        <dbReference type="EMBL" id="ACB60403.1"/>
    </source>
</evidence>
<reference evidence="3 4" key="1">
    <citation type="journal article" date="2006" name="Extremophiles">
        <title>Characterization of Exiguobacterium isolates from the Siberian permafrost. Description of Exiguobacterium sibiricum sp. nov.</title>
        <authorList>
            <person name="Rodrigues D.F."/>
            <person name="Goris J."/>
            <person name="Vishnivetskaya T."/>
            <person name="Gilichinsky D."/>
            <person name="Thomashow M.F."/>
            <person name="Tiedje J.M."/>
        </authorList>
    </citation>
    <scope>NUCLEOTIDE SEQUENCE [LARGE SCALE GENOMIC DNA]</scope>
    <source>
        <strain evidence="4">DSM 17290 / CIP 109462 / JCM 13490 / 255-15</strain>
    </source>
</reference>
<dbReference type="FunFam" id="3.40.50.880:FF:000003">
    <property type="entry name" value="Anthranilate synthase component II"/>
    <property type="match status" value="1"/>
</dbReference>
<proteinExistence type="predicted"/>
<dbReference type="PRINTS" id="PR00097">
    <property type="entry name" value="ANTSNTHASEII"/>
</dbReference>
<dbReference type="PROSITE" id="PS51273">
    <property type="entry name" value="GATASE_TYPE_1"/>
    <property type="match status" value="1"/>
</dbReference>
<dbReference type="CDD" id="cd01743">
    <property type="entry name" value="GATase1_Anthranilate_Synthase"/>
    <property type="match status" value="1"/>
</dbReference>
<dbReference type="KEGG" id="esi:Exig_0923"/>
<dbReference type="Pfam" id="PF00117">
    <property type="entry name" value="GATase"/>
    <property type="match status" value="1"/>
</dbReference>
<keyword evidence="3" id="KW-0808">Transferase</keyword>
<evidence type="ECO:0000259" key="2">
    <source>
        <dbReference type="Pfam" id="PF00117"/>
    </source>
</evidence>
<dbReference type="PANTHER" id="PTHR43418">
    <property type="entry name" value="MULTIFUNCTIONAL TRYPTOPHAN BIOSYNTHESIS PROTEIN-RELATED"/>
    <property type="match status" value="1"/>
</dbReference>
<evidence type="ECO:0000256" key="1">
    <source>
        <dbReference type="ARBA" id="ARBA00022962"/>
    </source>
</evidence>
<evidence type="ECO:0000313" key="4">
    <source>
        <dbReference type="Proteomes" id="UP000001681"/>
    </source>
</evidence>
<dbReference type="PRINTS" id="PR00096">
    <property type="entry name" value="GATASE"/>
</dbReference>
<dbReference type="HOGENOM" id="CLU_014340_1_3_9"/>
<dbReference type="GO" id="GO:0000162">
    <property type="term" value="P:L-tryptophan biosynthetic process"/>
    <property type="evidence" value="ECO:0007669"/>
    <property type="project" value="TreeGrafter"/>
</dbReference>
<dbReference type="NCBIfam" id="TIGR00566">
    <property type="entry name" value="trpG_papA"/>
    <property type="match status" value="1"/>
</dbReference>
<dbReference type="AlphaFoldDB" id="B1YLS0"/>
<dbReference type="InterPro" id="IPR006221">
    <property type="entry name" value="TrpG/PapA_dom"/>
</dbReference>
<dbReference type="InterPro" id="IPR050472">
    <property type="entry name" value="Anth_synth/Amidotransfase"/>
</dbReference>
<dbReference type="GO" id="GO:0016740">
    <property type="term" value="F:transferase activity"/>
    <property type="evidence" value="ECO:0007669"/>
    <property type="project" value="UniProtKB-KW"/>
</dbReference>
<organism evidence="3 4">
    <name type="scientific">Exiguobacterium sibiricum (strain DSM 17290 / CCUG 55495 / CIP 109462 / JCM 13490 / 255-15)</name>
    <dbReference type="NCBI Taxonomy" id="262543"/>
    <lineage>
        <taxon>Bacteria</taxon>
        <taxon>Bacillati</taxon>
        <taxon>Bacillota</taxon>
        <taxon>Bacilli</taxon>
        <taxon>Bacillales</taxon>
        <taxon>Bacillales Family XII. Incertae Sedis</taxon>
        <taxon>Exiguobacterium</taxon>
    </lineage>
</organism>
<dbReference type="GO" id="GO:0004049">
    <property type="term" value="F:anthranilate synthase activity"/>
    <property type="evidence" value="ECO:0007669"/>
    <property type="project" value="TreeGrafter"/>
</dbReference>
<accession>B1YLS0</accession>
<feature type="domain" description="Glutamine amidotransferase" evidence="2">
    <location>
        <begin position="3"/>
        <end position="183"/>
    </location>
</feature>
<dbReference type="OrthoDB" id="9804328at2"/>
<keyword evidence="4" id="KW-1185">Reference proteome</keyword>
<protein>
    <submittedName>
        <fullName evidence="3">Glutamine amidotransferase of anthranilate synthase</fullName>
    </submittedName>
</protein>
<dbReference type="EMBL" id="CP001022">
    <property type="protein sequence ID" value="ACB60403.1"/>
    <property type="molecule type" value="Genomic_DNA"/>
</dbReference>
<dbReference type="PANTHER" id="PTHR43418:SF8">
    <property type="entry name" value="SYNTHASE COMPONENT II, PUTATIVE-RELATED"/>
    <property type="match status" value="1"/>
</dbReference>
<sequence>MIVLIDNYDSFTYNLYQYAAVYDDIQVIRNDAIEVTALADLHPDGIILSPGPGNPNDAGICLDVIKTYSGKIPILGVCLGHQAIGQAFGGHVIEADEIRHGKTSTIKQTGRLFTGLPERFDVMRYHSLIVDRTTLPEVLEVTATTDDGIIMALEHRDHPTYGIQFHPESIGTPFGQDMIQRFIELMKE</sequence>
<dbReference type="GO" id="GO:0005829">
    <property type="term" value="C:cytosol"/>
    <property type="evidence" value="ECO:0007669"/>
    <property type="project" value="TreeGrafter"/>
</dbReference>
<reference evidence="4" key="3">
    <citation type="submission" date="2008-04" db="EMBL/GenBank/DDBJ databases">
        <title>Complete sequence of chromosome of Exiguobacterium sibiricum 255-15.</title>
        <authorList>
            <consortium name="US DOE Joint Genome Institute"/>
            <person name="Copeland A."/>
            <person name="Lucas S."/>
            <person name="Lapidus A."/>
            <person name="Glavina del Rio T."/>
            <person name="Dalin E."/>
            <person name="Tice H."/>
            <person name="Bruce D."/>
            <person name="Goodwin L."/>
            <person name="Pitluck S."/>
            <person name="Kiss H."/>
            <person name="Chertkov O."/>
            <person name="Monk C."/>
            <person name="Brettin T."/>
            <person name="Detter J.C."/>
            <person name="Han C."/>
            <person name="Kuske C.R."/>
            <person name="Schmutz J."/>
            <person name="Larimer F."/>
            <person name="Land M."/>
            <person name="Hauser L."/>
            <person name="Kyrpides N."/>
            <person name="Mikhailova N."/>
            <person name="Vishnivetskaya T."/>
            <person name="Rodrigues D.F."/>
            <person name="Gilichinsky D."/>
            <person name="Tiedje J."/>
            <person name="Richardson P."/>
        </authorList>
    </citation>
    <scope>NUCLEOTIDE SEQUENCE [LARGE SCALE GENOMIC DNA]</scope>
    <source>
        <strain evidence="4">DSM 17290 / CIP 109462 / JCM 13490 / 255-15</strain>
    </source>
</reference>
<dbReference type="RefSeq" id="WP_012369827.1">
    <property type="nucleotide sequence ID" value="NC_010556.1"/>
</dbReference>
<dbReference type="STRING" id="262543.Exig_0923"/>
<dbReference type="eggNOG" id="COG0512">
    <property type="taxonomic scope" value="Bacteria"/>
</dbReference>
<keyword evidence="1 3" id="KW-0315">Glutamine amidotransferase</keyword>